<name>A0ABT7PCD6_9BACT</name>
<dbReference type="Gene3D" id="2.60.40.10">
    <property type="entry name" value="Immunoglobulins"/>
    <property type="match status" value="1"/>
</dbReference>
<protein>
    <submittedName>
        <fullName evidence="1">DUF1573 domain-containing protein</fullName>
    </submittedName>
</protein>
<dbReference type="RefSeq" id="WP_160149289.1">
    <property type="nucleotide sequence ID" value="NZ_CP141221.1"/>
</dbReference>
<dbReference type="Pfam" id="PF07610">
    <property type="entry name" value="DUF1573"/>
    <property type="match status" value="1"/>
</dbReference>
<gene>
    <name evidence="1" type="ORF">QTN89_00840</name>
</gene>
<accession>A0ABT7PCD6</accession>
<dbReference type="Proteomes" id="UP001239462">
    <property type="component" value="Unassembled WGS sequence"/>
</dbReference>
<dbReference type="PANTHER" id="PTHR37833:SF1">
    <property type="entry name" value="SIGNAL PEPTIDE PROTEIN"/>
    <property type="match status" value="1"/>
</dbReference>
<dbReference type="InterPro" id="IPR011467">
    <property type="entry name" value="DUF1573"/>
</dbReference>
<dbReference type="InterPro" id="IPR013783">
    <property type="entry name" value="Ig-like_fold"/>
</dbReference>
<evidence type="ECO:0000313" key="2">
    <source>
        <dbReference type="Proteomes" id="UP001239462"/>
    </source>
</evidence>
<keyword evidence="2" id="KW-1185">Reference proteome</keyword>
<reference evidence="1 2" key="1">
    <citation type="submission" date="2023-06" db="EMBL/GenBank/DDBJ databases">
        <title>Roseiconus lacunae JC819 isolated from Gulf of Mannar region, Tamil Nadu.</title>
        <authorList>
            <person name="Pk S."/>
            <person name="Ch S."/>
            <person name="Ch V.R."/>
        </authorList>
    </citation>
    <scope>NUCLEOTIDE SEQUENCE [LARGE SCALE GENOMIC DNA]</scope>
    <source>
        <strain evidence="1 2">JC819</strain>
    </source>
</reference>
<sequence>MKYFWLILLLSVVIGASIGWTTNFVQYGRRDAYFGEIDFTGHVTADNVMEHLKQFHSDSSAVAEVDGEATHDFGAMPPNTKGKHTFVIKNTGSEPLTLELGATTCKCTLGSLEDSSVAPGETTSVEMEWTVASDKTTFEQSAELRTNDPSNPAIRLVVMGRIIRDIELEPELISFGEVTVGEPLEMSTKFYNYLDDDIELIEGEFSSESMTELAEVTFEEFELSEADGTHQHANQGFNVVAKVKPGLRQGPMATRLIMVFKKLNEAGEPVGDKLYGSAEVAGKIVGPLSMLENTHLKTTDKGGYYWNLGRLGPDDKKEFKALLALKGSEKDGTSLTIGETYPKGVVSAELGKPIGRGKTRLFPITLKLTAGEETVDLLGKNKEDFGWVWIESDNPKVGRMRVAVKVMIEP</sequence>
<proteinExistence type="predicted"/>
<comment type="caution">
    <text evidence="1">The sequence shown here is derived from an EMBL/GenBank/DDBJ whole genome shotgun (WGS) entry which is preliminary data.</text>
</comment>
<dbReference type="PANTHER" id="PTHR37833">
    <property type="entry name" value="LIPOPROTEIN-RELATED"/>
    <property type="match status" value="1"/>
</dbReference>
<organism evidence="1 2">
    <name type="scientific">Roseiconus lacunae</name>
    <dbReference type="NCBI Taxonomy" id="2605694"/>
    <lineage>
        <taxon>Bacteria</taxon>
        <taxon>Pseudomonadati</taxon>
        <taxon>Planctomycetota</taxon>
        <taxon>Planctomycetia</taxon>
        <taxon>Pirellulales</taxon>
        <taxon>Pirellulaceae</taxon>
        <taxon>Roseiconus</taxon>
    </lineage>
</organism>
<dbReference type="EMBL" id="JASZZN010000001">
    <property type="protein sequence ID" value="MDM4013954.1"/>
    <property type="molecule type" value="Genomic_DNA"/>
</dbReference>
<evidence type="ECO:0000313" key="1">
    <source>
        <dbReference type="EMBL" id="MDM4013954.1"/>
    </source>
</evidence>